<organism evidence="1">
    <name type="scientific">gut metagenome</name>
    <dbReference type="NCBI Taxonomy" id="749906"/>
    <lineage>
        <taxon>unclassified sequences</taxon>
        <taxon>metagenomes</taxon>
        <taxon>organismal metagenomes</taxon>
    </lineage>
</organism>
<protein>
    <submittedName>
        <fullName evidence="1">Uncharacterized protein</fullName>
    </submittedName>
</protein>
<sequence length="190" mass="22173">EPKQAEYMVKSYGLDLISPTAMYGEDYFNKTRGDFFKESPHLGGMWDYLGVDENGKVDTVFEMKTTKRIEDWVEDIPEYYALQASLYAYLLGVDHVVMVASFLEEPDYKDPTQYKPCVSNTIVKEFNVSERYPDFQDKVNYVDQWWADHVETGVSPEYDEKKDAEILKELRTNKIDVDTDIKVLLREAET</sequence>
<feature type="non-terminal residue" evidence="1">
    <location>
        <position position="1"/>
    </location>
</feature>
<dbReference type="AlphaFoldDB" id="J9C457"/>
<dbReference type="EMBL" id="AMCI01006307">
    <property type="protein sequence ID" value="EJW94560.1"/>
    <property type="molecule type" value="Genomic_DNA"/>
</dbReference>
<comment type="caution">
    <text evidence="1">The sequence shown here is derived from an EMBL/GenBank/DDBJ whole genome shotgun (WGS) entry which is preliminary data.</text>
</comment>
<gene>
    <name evidence="1" type="ORF">EVA_17333</name>
</gene>
<evidence type="ECO:0000313" key="1">
    <source>
        <dbReference type="EMBL" id="EJW94560.1"/>
    </source>
</evidence>
<dbReference type="InterPro" id="IPR011604">
    <property type="entry name" value="PDDEXK-like_dom_sf"/>
</dbReference>
<accession>J9C457</accession>
<dbReference type="Gene3D" id="3.90.320.10">
    <property type="match status" value="1"/>
</dbReference>
<proteinExistence type="predicted"/>
<name>J9C457_9ZZZZ</name>
<reference evidence="1" key="1">
    <citation type="journal article" date="2012" name="PLoS ONE">
        <title>Gene sets for utilization of primary and secondary nutrition supplies in the distal gut of endangered iberian lynx.</title>
        <authorList>
            <person name="Alcaide M."/>
            <person name="Messina E."/>
            <person name="Richter M."/>
            <person name="Bargiela R."/>
            <person name="Peplies J."/>
            <person name="Huws S.A."/>
            <person name="Newbold C.J."/>
            <person name="Golyshin P.N."/>
            <person name="Simon M.A."/>
            <person name="Lopez G."/>
            <person name="Yakimov M.M."/>
            <person name="Ferrer M."/>
        </authorList>
    </citation>
    <scope>NUCLEOTIDE SEQUENCE</scope>
</reference>